<dbReference type="AlphaFoldDB" id="A0A2M6KA33"/>
<proteinExistence type="predicted"/>
<feature type="chain" id="PRO_5014649882" description="OmpA-like domain-containing protein" evidence="2">
    <location>
        <begin position="22"/>
        <end position="277"/>
    </location>
</feature>
<feature type="signal peptide" evidence="2">
    <location>
        <begin position="1"/>
        <end position="21"/>
    </location>
</feature>
<keyword evidence="2" id="KW-0732">Signal</keyword>
<keyword evidence="1" id="KW-0472">Membrane</keyword>
<dbReference type="InterPro" id="IPR036737">
    <property type="entry name" value="OmpA-like_sf"/>
</dbReference>
<dbReference type="EMBL" id="PCWW01000010">
    <property type="protein sequence ID" value="PIR13927.1"/>
    <property type="molecule type" value="Genomic_DNA"/>
</dbReference>
<dbReference type="Proteomes" id="UP000230869">
    <property type="component" value="Unassembled WGS sequence"/>
</dbReference>
<name>A0A2M6KA33_9BACT</name>
<organism evidence="3 4">
    <name type="scientific">Candidatus Falkowbacteria bacterium CG11_big_fil_rev_8_21_14_0_20_39_10</name>
    <dbReference type="NCBI Taxonomy" id="1974570"/>
    <lineage>
        <taxon>Bacteria</taxon>
        <taxon>Candidatus Falkowiibacteriota</taxon>
    </lineage>
</organism>
<feature type="transmembrane region" description="Helical" evidence="1">
    <location>
        <begin position="164"/>
        <end position="187"/>
    </location>
</feature>
<evidence type="ECO:0000256" key="2">
    <source>
        <dbReference type="SAM" id="SignalP"/>
    </source>
</evidence>
<protein>
    <recommendedName>
        <fullName evidence="5">OmpA-like domain-containing protein</fullName>
    </recommendedName>
</protein>
<evidence type="ECO:0008006" key="5">
    <source>
        <dbReference type="Google" id="ProtNLM"/>
    </source>
</evidence>
<gene>
    <name evidence="3" type="ORF">COV49_00560</name>
</gene>
<sequence>MKKMILTAIFCLIVFLPQARAEEPAVYRETVVGYENNQSLIIGEKVTASFDQAVANIKNQQQQNPGQGLVMLITGSADQSGKDYVNARISTNRADQVYNKLLFLFPEAKISKVATGDQDNTKAVKIEYYFLPAEKAPVAVVQAQPAKLEESGQNELLGDINTNLILIVALMVVAAFLVYFFLTSLAVRAKIIKIEPKVEEIGRFTVHLSDDLYEYSCPLKDGQYQVPFAREGKKTIIHLKDSEEGARKTLKQAIKIDLEVEAFIAKHGFKLTKLETA</sequence>
<dbReference type="Gene3D" id="3.30.1330.60">
    <property type="entry name" value="OmpA-like domain"/>
    <property type="match status" value="1"/>
</dbReference>
<accession>A0A2M6KA33</accession>
<evidence type="ECO:0000313" key="3">
    <source>
        <dbReference type="EMBL" id="PIR13927.1"/>
    </source>
</evidence>
<evidence type="ECO:0000313" key="4">
    <source>
        <dbReference type="Proteomes" id="UP000230869"/>
    </source>
</evidence>
<keyword evidence="1" id="KW-0812">Transmembrane</keyword>
<evidence type="ECO:0000256" key="1">
    <source>
        <dbReference type="SAM" id="Phobius"/>
    </source>
</evidence>
<dbReference type="SUPFAM" id="SSF103088">
    <property type="entry name" value="OmpA-like"/>
    <property type="match status" value="1"/>
</dbReference>
<comment type="caution">
    <text evidence="3">The sequence shown here is derived from an EMBL/GenBank/DDBJ whole genome shotgun (WGS) entry which is preliminary data.</text>
</comment>
<reference evidence="3 4" key="1">
    <citation type="submission" date="2017-09" db="EMBL/GenBank/DDBJ databases">
        <title>Depth-based differentiation of microbial function through sediment-hosted aquifers and enrichment of novel symbionts in the deep terrestrial subsurface.</title>
        <authorList>
            <person name="Probst A.J."/>
            <person name="Ladd B."/>
            <person name="Jarett J.K."/>
            <person name="Geller-Mcgrath D.E."/>
            <person name="Sieber C.M."/>
            <person name="Emerson J.B."/>
            <person name="Anantharaman K."/>
            <person name="Thomas B.C."/>
            <person name="Malmstrom R."/>
            <person name="Stieglmeier M."/>
            <person name="Klingl A."/>
            <person name="Woyke T."/>
            <person name="Ryan C.M."/>
            <person name="Banfield J.F."/>
        </authorList>
    </citation>
    <scope>NUCLEOTIDE SEQUENCE [LARGE SCALE GENOMIC DNA]</scope>
    <source>
        <strain evidence="3">CG11_big_fil_rev_8_21_14_0_20_39_10</strain>
    </source>
</reference>
<keyword evidence="1" id="KW-1133">Transmembrane helix</keyword>